<name>A0A7W5TPI1_9MICC</name>
<comment type="catalytic activity">
    <reaction evidence="9 10">
        <text>XTP + H2O = XMP + diphosphate + H(+)</text>
        <dbReference type="Rhea" id="RHEA:28610"/>
        <dbReference type="ChEBI" id="CHEBI:15377"/>
        <dbReference type="ChEBI" id="CHEBI:15378"/>
        <dbReference type="ChEBI" id="CHEBI:33019"/>
        <dbReference type="ChEBI" id="CHEBI:57464"/>
        <dbReference type="ChEBI" id="CHEBI:61314"/>
        <dbReference type="EC" id="3.6.1.66"/>
    </reaction>
</comment>
<comment type="cofactor">
    <cofactor evidence="10">
        <name>Mg(2+)</name>
        <dbReference type="ChEBI" id="CHEBI:18420"/>
    </cofactor>
    <text evidence="10">Binds 1 Mg(2+) ion per subunit.</text>
</comment>
<evidence type="ECO:0000256" key="1">
    <source>
        <dbReference type="ARBA" id="ARBA00008023"/>
    </source>
</evidence>
<dbReference type="EC" id="3.6.1.66" evidence="10"/>
<dbReference type="PANTHER" id="PTHR11067">
    <property type="entry name" value="INOSINE TRIPHOSPHATE PYROPHOSPHATASE/HAM1 PROTEIN"/>
    <property type="match status" value="1"/>
</dbReference>
<feature type="binding site" evidence="10">
    <location>
        <begin position="171"/>
        <end position="174"/>
    </location>
    <ligand>
        <name>substrate</name>
    </ligand>
</feature>
<dbReference type="AlphaFoldDB" id="A0A7W5TPI1"/>
<dbReference type="Gene3D" id="3.90.950.10">
    <property type="match status" value="1"/>
</dbReference>
<evidence type="ECO:0000256" key="8">
    <source>
        <dbReference type="ARBA" id="ARBA00051875"/>
    </source>
</evidence>
<dbReference type="CDD" id="cd00515">
    <property type="entry name" value="HAM1"/>
    <property type="match status" value="1"/>
</dbReference>
<comment type="catalytic activity">
    <reaction evidence="10">
        <text>ITP + H2O = IMP + diphosphate + H(+)</text>
        <dbReference type="Rhea" id="RHEA:29399"/>
        <dbReference type="ChEBI" id="CHEBI:15377"/>
        <dbReference type="ChEBI" id="CHEBI:15378"/>
        <dbReference type="ChEBI" id="CHEBI:33019"/>
        <dbReference type="ChEBI" id="CHEBI:58053"/>
        <dbReference type="ChEBI" id="CHEBI:61402"/>
        <dbReference type="EC" id="3.6.1.66"/>
    </reaction>
</comment>
<comment type="function">
    <text evidence="10">Pyrophosphatase that catalyzes the hydrolysis of nucleoside triphosphates to their monophosphate derivatives, with a high preference for the non-canonical purine nucleotides XTP (xanthosine triphosphate), dITP (deoxyinosine triphosphate) and ITP. Seems to function as a house-cleaning enzyme that removes non-canonical purine nucleotides from the nucleotide pool, thus preventing their incorporation into DNA/RNA and avoiding chromosomal lesions.</text>
</comment>
<comment type="caution">
    <text evidence="12">The sequence shown here is derived from an EMBL/GenBank/DDBJ whole genome shotgun (WGS) entry which is preliminary data.</text>
</comment>
<dbReference type="Proteomes" id="UP000547528">
    <property type="component" value="Unassembled WGS sequence"/>
</dbReference>
<sequence>MSGPTPGARIVLATGNQGKLAEFRDLLAAQPQLAHLDLQAAVIDAKSAGLGEVAETGVTFEQNSLLKAREAARRTGLPAVADDSGLAVDVLGGAPGIFSARWAGRHASDENNRQLLLEQLADIGDEHRSAAFVCVASLVIPDDEGAPSAEHTAQGRMEGTLLTEERGGAGFGYDPILQPSGETRSAAQLSMSEKNALSHRGEAFSALAERIVEALT</sequence>
<feature type="binding site" evidence="10">
    <location>
        <begin position="14"/>
        <end position="19"/>
    </location>
    <ligand>
        <name>substrate</name>
    </ligand>
</feature>
<accession>A0A7W5TPI1</accession>
<keyword evidence="4 10" id="KW-0547">Nucleotide-binding</keyword>
<keyword evidence="13" id="KW-1185">Reference proteome</keyword>
<dbReference type="GO" id="GO:0009117">
    <property type="term" value="P:nucleotide metabolic process"/>
    <property type="evidence" value="ECO:0007669"/>
    <property type="project" value="UniProtKB-KW"/>
</dbReference>
<feature type="binding site" evidence="10">
    <location>
        <position position="83"/>
    </location>
    <ligand>
        <name>Mg(2+)</name>
        <dbReference type="ChEBI" id="CHEBI:18420"/>
    </ligand>
</feature>
<comment type="similarity">
    <text evidence="1 10 11">Belongs to the HAM1 NTPase family.</text>
</comment>
<evidence type="ECO:0000256" key="10">
    <source>
        <dbReference type="HAMAP-Rule" id="MF_01405"/>
    </source>
</evidence>
<evidence type="ECO:0000313" key="12">
    <source>
        <dbReference type="EMBL" id="MBB3667305.1"/>
    </source>
</evidence>
<feature type="binding site" evidence="10">
    <location>
        <begin position="199"/>
        <end position="200"/>
    </location>
    <ligand>
        <name>substrate</name>
    </ligand>
</feature>
<dbReference type="RefSeq" id="WP_183357639.1">
    <property type="nucleotide sequence ID" value="NZ_BAABKR010000001.1"/>
</dbReference>
<dbReference type="GO" id="GO:0046872">
    <property type="term" value="F:metal ion binding"/>
    <property type="evidence" value="ECO:0007669"/>
    <property type="project" value="UniProtKB-KW"/>
</dbReference>
<dbReference type="InterPro" id="IPR029001">
    <property type="entry name" value="ITPase-like_fam"/>
</dbReference>
<dbReference type="SUPFAM" id="SSF52972">
    <property type="entry name" value="ITPase-like"/>
    <property type="match status" value="1"/>
</dbReference>
<comment type="catalytic activity">
    <reaction evidence="8 10">
        <text>dITP + H2O = dIMP + diphosphate + H(+)</text>
        <dbReference type="Rhea" id="RHEA:28342"/>
        <dbReference type="ChEBI" id="CHEBI:15377"/>
        <dbReference type="ChEBI" id="CHEBI:15378"/>
        <dbReference type="ChEBI" id="CHEBI:33019"/>
        <dbReference type="ChEBI" id="CHEBI:61194"/>
        <dbReference type="ChEBI" id="CHEBI:61382"/>
        <dbReference type="EC" id="3.6.1.66"/>
    </reaction>
</comment>
<evidence type="ECO:0000256" key="7">
    <source>
        <dbReference type="ARBA" id="ARBA00023080"/>
    </source>
</evidence>
<reference evidence="12 13" key="1">
    <citation type="submission" date="2020-08" db="EMBL/GenBank/DDBJ databases">
        <title>Sequencing the genomes of 1000 actinobacteria strains.</title>
        <authorList>
            <person name="Klenk H.-P."/>
        </authorList>
    </citation>
    <scope>NUCLEOTIDE SEQUENCE [LARGE SCALE GENOMIC DNA]</scope>
    <source>
        <strain evidence="12 13">DSM 28238</strain>
    </source>
</reference>
<dbReference type="GO" id="GO:0036220">
    <property type="term" value="F:ITP diphosphatase activity"/>
    <property type="evidence" value="ECO:0007669"/>
    <property type="project" value="UniProtKB-UniRule"/>
</dbReference>
<evidence type="ECO:0000313" key="13">
    <source>
        <dbReference type="Proteomes" id="UP000547528"/>
    </source>
</evidence>
<dbReference type="GO" id="GO:0000166">
    <property type="term" value="F:nucleotide binding"/>
    <property type="evidence" value="ECO:0007669"/>
    <property type="project" value="UniProtKB-KW"/>
</dbReference>
<keyword evidence="5 10" id="KW-0378">Hydrolase</keyword>
<evidence type="ECO:0000256" key="6">
    <source>
        <dbReference type="ARBA" id="ARBA00022842"/>
    </source>
</evidence>
<evidence type="ECO:0000256" key="2">
    <source>
        <dbReference type="ARBA" id="ARBA00011738"/>
    </source>
</evidence>
<evidence type="ECO:0000256" key="4">
    <source>
        <dbReference type="ARBA" id="ARBA00022741"/>
    </source>
</evidence>
<dbReference type="GO" id="GO:0036222">
    <property type="term" value="F:XTP diphosphatase activity"/>
    <property type="evidence" value="ECO:0007669"/>
    <property type="project" value="UniProtKB-UniRule"/>
</dbReference>
<dbReference type="EMBL" id="JACIBT010000001">
    <property type="protein sequence ID" value="MBB3667305.1"/>
    <property type="molecule type" value="Genomic_DNA"/>
</dbReference>
<dbReference type="InterPro" id="IPR020922">
    <property type="entry name" value="dITP/XTP_pyrophosphatase"/>
</dbReference>
<dbReference type="GO" id="GO:0009146">
    <property type="term" value="P:purine nucleoside triphosphate catabolic process"/>
    <property type="evidence" value="ECO:0007669"/>
    <property type="project" value="UniProtKB-UniRule"/>
</dbReference>
<dbReference type="InterPro" id="IPR002637">
    <property type="entry name" value="RdgB/HAM1"/>
</dbReference>
<dbReference type="GO" id="GO:0017111">
    <property type="term" value="F:ribonucleoside triphosphate phosphatase activity"/>
    <property type="evidence" value="ECO:0007669"/>
    <property type="project" value="InterPro"/>
</dbReference>
<proteinExistence type="inferred from homology"/>
<keyword evidence="3 10" id="KW-0479">Metal-binding</keyword>
<protein>
    <recommendedName>
        <fullName evidence="10">dITP/XTP pyrophosphatase</fullName>
        <ecNumber evidence="10">3.6.1.66</ecNumber>
    </recommendedName>
    <alternativeName>
        <fullName evidence="10">Non-canonical purine NTP pyrophosphatase</fullName>
    </alternativeName>
    <alternativeName>
        <fullName evidence="10">Non-standard purine NTP pyrophosphatase</fullName>
    </alternativeName>
    <alternativeName>
        <fullName evidence="10">Nucleoside-triphosphate diphosphatase</fullName>
    </alternativeName>
    <alternativeName>
        <fullName evidence="10">Nucleoside-triphosphate pyrophosphatase</fullName>
        <shortName evidence="10">NTPase</shortName>
    </alternativeName>
</protein>
<organism evidence="12 13">
    <name type="scientific">Garicola koreensis</name>
    <dbReference type="NCBI Taxonomy" id="1262554"/>
    <lineage>
        <taxon>Bacteria</taxon>
        <taxon>Bacillati</taxon>
        <taxon>Actinomycetota</taxon>
        <taxon>Actinomycetes</taxon>
        <taxon>Micrococcales</taxon>
        <taxon>Micrococcaceae</taxon>
        <taxon>Garicola</taxon>
    </lineage>
</organism>
<evidence type="ECO:0000256" key="11">
    <source>
        <dbReference type="RuleBase" id="RU003781"/>
    </source>
</evidence>
<keyword evidence="6 10" id="KW-0460">Magnesium</keyword>
<dbReference type="FunFam" id="3.90.950.10:FF:000001">
    <property type="entry name" value="dITP/XTP pyrophosphatase"/>
    <property type="match status" value="1"/>
</dbReference>
<dbReference type="NCBIfam" id="TIGR00042">
    <property type="entry name" value="RdgB/HAM1 family non-canonical purine NTP pyrophosphatase"/>
    <property type="match status" value="1"/>
</dbReference>
<evidence type="ECO:0000256" key="5">
    <source>
        <dbReference type="ARBA" id="ARBA00022801"/>
    </source>
</evidence>
<comment type="subunit">
    <text evidence="2 10">Homodimer.</text>
</comment>
<dbReference type="PANTHER" id="PTHR11067:SF9">
    <property type="entry name" value="INOSINE TRIPHOSPHATE PYROPHOSPHATASE"/>
    <property type="match status" value="1"/>
</dbReference>
<dbReference type="Pfam" id="PF01725">
    <property type="entry name" value="Ham1p_like"/>
    <property type="match status" value="1"/>
</dbReference>
<feature type="binding site" evidence="10">
    <location>
        <position position="194"/>
    </location>
    <ligand>
        <name>substrate</name>
    </ligand>
</feature>
<evidence type="ECO:0000256" key="3">
    <source>
        <dbReference type="ARBA" id="ARBA00022723"/>
    </source>
</evidence>
<feature type="active site" description="Proton acceptor" evidence="10">
    <location>
        <position position="83"/>
    </location>
</feature>
<dbReference type="GO" id="GO:0035870">
    <property type="term" value="F:dITP diphosphatase activity"/>
    <property type="evidence" value="ECO:0007669"/>
    <property type="project" value="UniProtKB-UniRule"/>
</dbReference>
<keyword evidence="7 10" id="KW-0546">Nucleotide metabolism</keyword>
<dbReference type="HAMAP" id="MF_01405">
    <property type="entry name" value="Non_canon_purine_NTPase"/>
    <property type="match status" value="1"/>
</dbReference>
<evidence type="ECO:0000256" key="9">
    <source>
        <dbReference type="ARBA" id="ARBA00052017"/>
    </source>
</evidence>
<dbReference type="GO" id="GO:0005829">
    <property type="term" value="C:cytosol"/>
    <property type="evidence" value="ECO:0007669"/>
    <property type="project" value="TreeGrafter"/>
</dbReference>
<comment type="caution">
    <text evidence="10">Lacks conserved residue(s) required for the propagation of feature annotation.</text>
</comment>
<gene>
    <name evidence="12" type="ORF">FHX47_000898</name>
</gene>
<feature type="binding site" evidence="10">
    <location>
        <position position="84"/>
    </location>
    <ligand>
        <name>substrate</name>
    </ligand>
</feature>